<dbReference type="RefSeq" id="WP_036620237.1">
    <property type="nucleotide sequence ID" value="NZ_BGML01000010.1"/>
</dbReference>
<proteinExistence type="predicted"/>
<dbReference type="Pfam" id="PF08795">
    <property type="entry name" value="DUF1796"/>
    <property type="match status" value="1"/>
</dbReference>
<dbReference type="EMBL" id="JMQA01000018">
    <property type="protein sequence ID" value="KFN10458.1"/>
    <property type="molecule type" value="Genomic_DNA"/>
</dbReference>
<organism evidence="1 2">
    <name type="scientific">Paenibacillus macerans</name>
    <name type="common">Bacillus macerans</name>
    <dbReference type="NCBI Taxonomy" id="44252"/>
    <lineage>
        <taxon>Bacteria</taxon>
        <taxon>Bacillati</taxon>
        <taxon>Bacillota</taxon>
        <taxon>Bacilli</taxon>
        <taxon>Bacillales</taxon>
        <taxon>Paenibacillaceae</taxon>
        <taxon>Paenibacillus</taxon>
    </lineage>
</organism>
<name>A0A090ZJ83_PAEMA</name>
<gene>
    <name evidence="1" type="ORF">DJ90_1058</name>
</gene>
<dbReference type="AlphaFoldDB" id="A0A090ZJ83"/>
<protein>
    <recommendedName>
        <fullName evidence="3">Peptidase</fullName>
    </recommendedName>
</protein>
<dbReference type="HOGENOM" id="CLU_087915_1_0_9"/>
<comment type="caution">
    <text evidence="1">The sequence shown here is derived from an EMBL/GenBank/DDBJ whole genome shotgun (WGS) entry which is preliminary data.</text>
</comment>
<sequence>MKLADLKGGYDAVFSLGDLCLSSLQLEKNNLRPYAGVFDWVASPNLDDVCRLIDTRFKGFMELENLRVGGVTETGMIWVTDDANSIISSHDFEAGKNTVADLAAYPEVKAKYDRRIQRFLHKLSTSRRILFVRTEGTLEEAKLLEKTLRRAVKHDFRVLLVNHTQVRGIVELNWPLEKVCAIQLSDLDKWSGNDQQWKQILHGIRYVSNLNEGGEQ</sequence>
<dbReference type="GeneID" id="77011801"/>
<keyword evidence="2" id="KW-1185">Reference proteome</keyword>
<evidence type="ECO:0000313" key="2">
    <source>
        <dbReference type="Proteomes" id="UP000029278"/>
    </source>
</evidence>
<dbReference type="InterPro" id="IPR014903">
    <property type="entry name" value="DUF1796"/>
</dbReference>
<dbReference type="PATRIC" id="fig|44252.3.peg.1519"/>
<evidence type="ECO:0000313" key="1">
    <source>
        <dbReference type="EMBL" id="KFN10458.1"/>
    </source>
</evidence>
<dbReference type="STRING" id="44252.DJ90_1058"/>
<evidence type="ECO:0008006" key="3">
    <source>
        <dbReference type="Google" id="ProtNLM"/>
    </source>
</evidence>
<dbReference type="Proteomes" id="UP000029278">
    <property type="component" value="Unassembled WGS sequence"/>
</dbReference>
<dbReference type="OrthoDB" id="5326008at2"/>
<accession>A0A090ZJ83</accession>
<reference evidence="1 2" key="1">
    <citation type="submission" date="2014-04" db="EMBL/GenBank/DDBJ databases">
        <authorList>
            <person name="Bishop-Lilly K.A."/>
            <person name="Broomall S.M."/>
            <person name="Chain P.S."/>
            <person name="Chertkov O."/>
            <person name="Coyne S.R."/>
            <person name="Daligault H.E."/>
            <person name="Davenport K.W."/>
            <person name="Erkkila T."/>
            <person name="Frey K.G."/>
            <person name="Gibbons H.S."/>
            <person name="Gu W."/>
            <person name="Jaissle J."/>
            <person name="Johnson S.L."/>
            <person name="Koroleva G.I."/>
            <person name="Ladner J.T."/>
            <person name="Lo C.-C."/>
            <person name="Minogue T.D."/>
            <person name="Munk C."/>
            <person name="Palacios G.F."/>
            <person name="Redden C.L."/>
            <person name="Rosenzweig C.N."/>
            <person name="Scholz M.B."/>
            <person name="Teshima H."/>
            <person name="Xu Y."/>
        </authorList>
    </citation>
    <scope>NUCLEOTIDE SEQUENCE [LARGE SCALE GENOMIC DNA]</scope>
    <source>
        <strain evidence="1 2">8244</strain>
    </source>
</reference>